<dbReference type="InterPro" id="IPR004713">
    <property type="entry name" value="CaH_exchang"/>
</dbReference>
<dbReference type="GO" id="GO:0006874">
    <property type="term" value="P:intracellular calcium ion homeostasis"/>
    <property type="evidence" value="ECO:0007669"/>
    <property type="project" value="TreeGrafter"/>
</dbReference>
<dbReference type="GO" id="GO:0015369">
    <property type="term" value="F:calcium:proton antiporter activity"/>
    <property type="evidence" value="ECO:0007669"/>
    <property type="project" value="TreeGrafter"/>
</dbReference>
<dbReference type="PANTHER" id="PTHR31503:SF22">
    <property type="entry name" value="VACUOLAR CALCIUM ION TRANSPORTER"/>
    <property type="match status" value="1"/>
</dbReference>
<dbReference type="GO" id="GO:0012505">
    <property type="term" value="C:endomembrane system"/>
    <property type="evidence" value="ECO:0007669"/>
    <property type="project" value="UniProtKB-SubCell"/>
</dbReference>
<evidence type="ECO:0000256" key="8">
    <source>
        <dbReference type="SAM" id="Phobius"/>
    </source>
</evidence>
<feature type="domain" description="Sodium/calcium exchanger membrane region" evidence="9">
    <location>
        <begin position="180"/>
        <end position="320"/>
    </location>
</feature>
<comment type="similarity">
    <text evidence="2">Belongs to the Ca(2+):cation antiporter (CaCA) (TC 2.A.19) family.</text>
</comment>
<dbReference type="EMBL" id="KN846973">
    <property type="protein sequence ID" value="KIW78030.1"/>
    <property type="molecule type" value="Genomic_DNA"/>
</dbReference>
<evidence type="ECO:0000256" key="6">
    <source>
        <dbReference type="ARBA" id="ARBA00023065"/>
    </source>
</evidence>
<keyword evidence="3" id="KW-0813">Transport</keyword>
<dbReference type="Pfam" id="PF01699">
    <property type="entry name" value="Na_Ca_ex"/>
    <property type="match status" value="2"/>
</dbReference>
<dbReference type="InterPro" id="IPR004837">
    <property type="entry name" value="NaCa_Exmemb"/>
</dbReference>
<feature type="transmembrane region" description="Helical" evidence="8">
    <location>
        <begin position="56"/>
        <end position="76"/>
    </location>
</feature>
<sequence length="332" mass="35449">MIPLPSIVETCTLELSATLNPVLGGILHATFANTTELVLGLVALRYHELQIVQATILGNILLNLVFFTGCCCLAGGLKFRHQDYNSFIVSHLSIFAVILIGILIMPTALASTTSSPPANGKLHGHDGSLTLGLAIVLLLVYCAYLYFQVSSHADLFDDDEFSTEVEESDDILHPLPTGILLSCSTCLIVLYTHNILNSIPGMVSDFGVSKNFIGFIIFPIIANASGLGPHILVARKNRLPLAFGCILATVIQIILFVVPVLIIAGQIAGMDELNMAFDPVAAIAVFIASLIAVLLLQSGLSTYFDGILLLALYSVIVMTLYDVTEPEGLGPP</sequence>
<dbReference type="STRING" id="1442368.A0A0D2GHL7"/>
<dbReference type="InterPro" id="IPR044880">
    <property type="entry name" value="NCX_ion-bd_dom_sf"/>
</dbReference>
<evidence type="ECO:0000256" key="1">
    <source>
        <dbReference type="ARBA" id="ARBA00004127"/>
    </source>
</evidence>
<evidence type="ECO:0000256" key="3">
    <source>
        <dbReference type="ARBA" id="ARBA00022448"/>
    </source>
</evidence>
<keyword evidence="5 8" id="KW-1133">Transmembrane helix</keyword>
<evidence type="ECO:0000313" key="11">
    <source>
        <dbReference type="Proteomes" id="UP000053029"/>
    </source>
</evidence>
<feature type="transmembrane region" description="Helical" evidence="8">
    <location>
        <begin position="302"/>
        <end position="321"/>
    </location>
</feature>
<dbReference type="PANTHER" id="PTHR31503">
    <property type="entry name" value="VACUOLAR CALCIUM ION TRANSPORTER"/>
    <property type="match status" value="1"/>
</dbReference>
<dbReference type="AlphaFoldDB" id="A0A0D2GHL7"/>
<evidence type="ECO:0000313" key="10">
    <source>
        <dbReference type="EMBL" id="KIW78030.1"/>
    </source>
</evidence>
<keyword evidence="11" id="KW-1185">Reference proteome</keyword>
<feature type="domain" description="Sodium/calcium exchanger membrane region" evidence="9">
    <location>
        <begin position="19"/>
        <end position="149"/>
    </location>
</feature>
<organism evidence="10 11">
    <name type="scientific">Fonsecaea pedrosoi CBS 271.37</name>
    <dbReference type="NCBI Taxonomy" id="1442368"/>
    <lineage>
        <taxon>Eukaryota</taxon>
        <taxon>Fungi</taxon>
        <taxon>Dikarya</taxon>
        <taxon>Ascomycota</taxon>
        <taxon>Pezizomycotina</taxon>
        <taxon>Eurotiomycetes</taxon>
        <taxon>Chaetothyriomycetidae</taxon>
        <taxon>Chaetothyriales</taxon>
        <taxon>Herpotrichiellaceae</taxon>
        <taxon>Fonsecaea</taxon>
    </lineage>
</organism>
<dbReference type="Proteomes" id="UP000053029">
    <property type="component" value="Unassembled WGS sequence"/>
</dbReference>
<evidence type="ECO:0000259" key="9">
    <source>
        <dbReference type="Pfam" id="PF01699"/>
    </source>
</evidence>
<reference evidence="10 11" key="1">
    <citation type="submission" date="2015-01" db="EMBL/GenBank/DDBJ databases">
        <title>The Genome Sequence of Fonsecaea pedrosoi CBS 271.37.</title>
        <authorList>
            <consortium name="The Broad Institute Genomics Platform"/>
            <person name="Cuomo C."/>
            <person name="de Hoog S."/>
            <person name="Gorbushina A."/>
            <person name="Stielow B."/>
            <person name="Teixiera M."/>
            <person name="Abouelleil A."/>
            <person name="Chapman S.B."/>
            <person name="Priest M."/>
            <person name="Young S.K."/>
            <person name="Wortman J."/>
            <person name="Nusbaum C."/>
            <person name="Birren B."/>
        </authorList>
    </citation>
    <scope>NUCLEOTIDE SEQUENCE [LARGE SCALE GENOMIC DNA]</scope>
    <source>
        <strain evidence="10 11">CBS 271.37</strain>
    </source>
</reference>
<protein>
    <submittedName>
        <fullName evidence="10">Calcium/proton exchanger</fullName>
    </submittedName>
</protein>
<keyword evidence="4 8" id="KW-0812">Transmembrane</keyword>
<keyword evidence="7 8" id="KW-0472">Membrane</keyword>
<feature type="transmembrane region" description="Helical" evidence="8">
    <location>
        <begin position="276"/>
        <end position="296"/>
    </location>
</feature>
<dbReference type="Gene3D" id="1.20.1420.30">
    <property type="entry name" value="NCX, central ion-binding region"/>
    <property type="match status" value="1"/>
</dbReference>
<name>A0A0D2GHL7_9EURO</name>
<feature type="transmembrane region" description="Helical" evidence="8">
    <location>
        <begin position="88"/>
        <end position="109"/>
    </location>
</feature>
<dbReference type="RefSeq" id="XP_013281838.1">
    <property type="nucleotide sequence ID" value="XM_013426384.1"/>
</dbReference>
<evidence type="ECO:0000256" key="7">
    <source>
        <dbReference type="ARBA" id="ARBA00023136"/>
    </source>
</evidence>
<feature type="transmembrane region" description="Helical" evidence="8">
    <location>
        <begin position="129"/>
        <end position="147"/>
    </location>
</feature>
<keyword evidence="6" id="KW-0406">Ion transport</keyword>
<dbReference type="HOGENOM" id="CLU_008721_2_2_1"/>
<gene>
    <name evidence="10" type="ORF">Z517_07863</name>
</gene>
<proteinExistence type="inferred from homology"/>
<dbReference type="GO" id="GO:0000329">
    <property type="term" value="C:fungal-type vacuole membrane"/>
    <property type="evidence" value="ECO:0007669"/>
    <property type="project" value="TreeGrafter"/>
</dbReference>
<dbReference type="VEuPathDB" id="FungiDB:Z517_07863"/>
<feature type="transmembrane region" description="Helical" evidence="8">
    <location>
        <begin position="239"/>
        <end position="264"/>
    </location>
</feature>
<evidence type="ECO:0000256" key="4">
    <source>
        <dbReference type="ARBA" id="ARBA00022692"/>
    </source>
</evidence>
<accession>A0A0D2GHL7</accession>
<evidence type="ECO:0000256" key="5">
    <source>
        <dbReference type="ARBA" id="ARBA00022989"/>
    </source>
</evidence>
<feature type="transmembrane region" description="Helical" evidence="8">
    <location>
        <begin position="212"/>
        <end position="233"/>
    </location>
</feature>
<evidence type="ECO:0000256" key="2">
    <source>
        <dbReference type="ARBA" id="ARBA00008170"/>
    </source>
</evidence>
<feature type="transmembrane region" description="Helical" evidence="8">
    <location>
        <begin position="22"/>
        <end position="44"/>
    </location>
</feature>
<dbReference type="GeneID" id="25307353"/>
<comment type="subcellular location">
    <subcellularLocation>
        <location evidence="1">Endomembrane system</location>
        <topology evidence="1">Multi-pass membrane protein</topology>
    </subcellularLocation>
</comment>